<name>A0A178MBA8_9CHLR</name>
<dbReference type="STRING" id="1707952.A6A03_01930"/>
<evidence type="ECO:0000256" key="5">
    <source>
        <dbReference type="SAM" id="Phobius"/>
    </source>
</evidence>
<dbReference type="Proteomes" id="UP000078287">
    <property type="component" value="Unassembled WGS sequence"/>
</dbReference>
<evidence type="ECO:0000313" key="6">
    <source>
        <dbReference type="EMBL" id="OAN46039.1"/>
    </source>
</evidence>
<evidence type="ECO:0000256" key="4">
    <source>
        <dbReference type="ARBA" id="ARBA00023136"/>
    </source>
</evidence>
<dbReference type="RefSeq" id="WP_066786760.1">
    <property type="nucleotide sequence ID" value="NZ_LWQS01000049.1"/>
</dbReference>
<evidence type="ECO:0000256" key="2">
    <source>
        <dbReference type="ARBA" id="ARBA00022692"/>
    </source>
</evidence>
<dbReference type="InterPro" id="IPR003825">
    <property type="entry name" value="Colicin-V_CvpA"/>
</dbReference>
<feature type="transmembrane region" description="Helical" evidence="5">
    <location>
        <begin position="27"/>
        <end position="45"/>
    </location>
</feature>
<keyword evidence="3 5" id="KW-1133">Transmembrane helix</keyword>
<sequence>MNIVDLLFVVLFFGALAVGFFQGTVRLLLIILSFYLSTVLASLYYQSLADIFVRELGGQRFVSQYVAFALIHLLCFIVLTFVGIYTFRYVHTPHHLEMIDRIVGTALGLIIGGMILGLTAVLLWNLFIVRGFAEIDYPITRWLGGQIGTSLMLRFFANAVLPSLYEIVDPVLPDAARIIFQVQ</sequence>
<gene>
    <name evidence="6" type="ORF">A6A03_01930</name>
</gene>
<evidence type="ECO:0000256" key="3">
    <source>
        <dbReference type="ARBA" id="ARBA00022989"/>
    </source>
</evidence>
<keyword evidence="2 5" id="KW-0812">Transmembrane</keyword>
<comment type="subcellular location">
    <subcellularLocation>
        <location evidence="1">Membrane</location>
        <topology evidence="1">Multi-pass membrane protein</topology>
    </subcellularLocation>
</comment>
<dbReference type="EMBL" id="LWQS01000049">
    <property type="protein sequence ID" value="OAN46039.1"/>
    <property type="molecule type" value="Genomic_DNA"/>
</dbReference>
<feature type="transmembrane region" description="Helical" evidence="5">
    <location>
        <begin position="65"/>
        <end position="87"/>
    </location>
</feature>
<keyword evidence="7" id="KW-1185">Reference proteome</keyword>
<proteinExistence type="predicted"/>
<evidence type="ECO:0000256" key="1">
    <source>
        <dbReference type="ARBA" id="ARBA00004141"/>
    </source>
</evidence>
<keyword evidence="4 5" id="KW-0472">Membrane</keyword>
<organism evidence="6 7">
    <name type="scientific">Chloroflexus islandicus</name>
    <dbReference type="NCBI Taxonomy" id="1707952"/>
    <lineage>
        <taxon>Bacteria</taxon>
        <taxon>Bacillati</taxon>
        <taxon>Chloroflexota</taxon>
        <taxon>Chloroflexia</taxon>
        <taxon>Chloroflexales</taxon>
        <taxon>Chloroflexineae</taxon>
        <taxon>Chloroflexaceae</taxon>
        <taxon>Chloroflexus</taxon>
    </lineage>
</organism>
<reference evidence="6 7" key="1">
    <citation type="submission" date="2016-04" db="EMBL/GenBank/DDBJ databases">
        <title>Chloroflexus islandicus sp. nov., a thermophilic filamentous anoxygenic phototrophic bacterium from geyser Strokkur (Iceland).</title>
        <authorList>
            <person name="Gaisin V.A."/>
            <person name="Kalashnikov A.M."/>
            <person name="Sukhacheva M.V."/>
            <person name="Grouzdev D.S."/>
            <person name="Ivanov T.M."/>
            <person name="Kuznetsov B."/>
            <person name="Gorlenko V.M."/>
        </authorList>
    </citation>
    <scope>NUCLEOTIDE SEQUENCE [LARGE SCALE GENOMIC DNA]</scope>
    <source>
        <strain evidence="7">isl-2</strain>
    </source>
</reference>
<dbReference type="OrthoDB" id="158764at2"/>
<dbReference type="GO" id="GO:0009403">
    <property type="term" value="P:toxin biosynthetic process"/>
    <property type="evidence" value="ECO:0007669"/>
    <property type="project" value="InterPro"/>
</dbReference>
<feature type="transmembrane region" description="Helical" evidence="5">
    <location>
        <begin position="107"/>
        <end position="129"/>
    </location>
</feature>
<dbReference type="AlphaFoldDB" id="A0A178MBA8"/>
<accession>A0A178MBA8</accession>
<evidence type="ECO:0000313" key="7">
    <source>
        <dbReference type="Proteomes" id="UP000078287"/>
    </source>
</evidence>
<dbReference type="GO" id="GO:0016020">
    <property type="term" value="C:membrane"/>
    <property type="evidence" value="ECO:0007669"/>
    <property type="project" value="UniProtKB-SubCell"/>
</dbReference>
<comment type="caution">
    <text evidence="6">The sequence shown here is derived from an EMBL/GenBank/DDBJ whole genome shotgun (WGS) entry which is preliminary data.</text>
</comment>
<dbReference type="Pfam" id="PF02674">
    <property type="entry name" value="Colicin_V"/>
    <property type="match status" value="1"/>
</dbReference>
<protein>
    <submittedName>
        <fullName evidence="6">Colicin V production protein</fullName>
    </submittedName>
</protein>